<comment type="caution">
    <text evidence="1">The sequence shown here is derived from an EMBL/GenBank/DDBJ whole genome shotgun (WGS) entry which is preliminary data.</text>
</comment>
<feature type="non-terminal residue" evidence="1">
    <location>
        <position position="1"/>
    </location>
</feature>
<organism evidence="1 2">
    <name type="scientific">Zarconia navalis LEGE 11467</name>
    <dbReference type="NCBI Taxonomy" id="1828826"/>
    <lineage>
        <taxon>Bacteria</taxon>
        <taxon>Bacillati</taxon>
        <taxon>Cyanobacteriota</taxon>
        <taxon>Cyanophyceae</taxon>
        <taxon>Oscillatoriophycideae</taxon>
        <taxon>Oscillatoriales</taxon>
        <taxon>Oscillatoriales incertae sedis</taxon>
        <taxon>Zarconia</taxon>
        <taxon>Zarconia navalis</taxon>
    </lineage>
</organism>
<evidence type="ECO:0000313" key="1">
    <source>
        <dbReference type="EMBL" id="MBE9042762.1"/>
    </source>
</evidence>
<name>A0A928VYZ0_9CYAN</name>
<gene>
    <name evidence="1" type="ORF">IQ235_18540</name>
</gene>
<accession>A0A928VYZ0</accession>
<protein>
    <submittedName>
        <fullName evidence="1">Uncharacterized protein</fullName>
    </submittedName>
</protein>
<dbReference type="Proteomes" id="UP000621799">
    <property type="component" value="Unassembled WGS sequence"/>
</dbReference>
<sequence length="63" mass="7362">LGPTDEVNPDYKHPTPQQLAEILTPADWQLMRRLPVYPQYESWSGDALQNSIASWKYHNRHSN</sequence>
<dbReference type="EMBL" id="JADEXN010000428">
    <property type="protein sequence ID" value="MBE9042762.1"/>
    <property type="molecule type" value="Genomic_DNA"/>
</dbReference>
<evidence type="ECO:0000313" key="2">
    <source>
        <dbReference type="Proteomes" id="UP000621799"/>
    </source>
</evidence>
<keyword evidence="2" id="KW-1185">Reference proteome</keyword>
<proteinExistence type="predicted"/>
<dbReference type="AlphaFoldDB" id="A0A928VYZ0"/>
<reference evidence="1" key="1">
    <citation type="submission" date="2020-10" db="EMBL/GenBank/DDBJ databases">
        <authorList>
            <person name="Castelo-Branco R."/>
            <person name="Eusebio N."/>
            <person name="Adriana R."/>
            <person name="Vieira A."/>
            <person name="Brugerolle De Fraissinette N."/>
            <person name="Rezende De Castro R."/>
            <person name="Schneider M.P."/>
            <person name="Vasconcelos V."/>
            <person name="Leao P.N."/>
        </authorList>
    </citation>
    <scope>NUCLEOTIDE SEQUENCE</scope>
    <source>
        <strain evidence="1">LEGE 11467</strain>
    </source>
</reference>